<feature type="compositionally biased region" description="Low complexity" evidence="1">
    <location>
        <begin position="82"/>
        <end position="102"/>
    </location>
</feature>
<dbReference type="EMBL" id="JANCLU010000014">
    <property type="protein sequence ID" value="MCP8939746.1"/>
    <property type="molecule type" value="Genomic_DNA"/>
</dbReference>
<sequence length="525" mass="55628">MESRFARTLRSGAAIAVVAGLCAGSPARAASESATTPQSKSQPHKASPAHASTGKAETAKKAVKTEAAGTPAKGEAAKKPAKAPTAKTATDKPTAGKTAAAKSEPAKKVTAKKVTEKSGPAKPPAKPGRGPLTTASISPAMNARAATALPAEEAQRGSFRAFVEGVWPAAQARGVSRDTFDLAFAGVAPDPKIAELTHRQSEFVKPIWEYLNGAVTSARVARGQDVAREYAATLDAVERRYGVDRAAVLGIWGMETNFGTFTGGKDVIRSLATLAHLNYRGDFFRNELVTALVILQQGHVAREDMKGSWAGAMGQTQFMPSSFMSYAVDGDGDGRKDIWSSVPDALASTANYLRQKGWTPGLPWAVEVALPANFDWRTRAGSFSTWASLGVRRADGEAMPRGGEATLFLPAGASGPAFLVTSNFNVIKSYNSSDAYAMGVGHLGDRIYGGASIQAAWPVNQRQLDREQRVDLQRHLARLGYDLGEPDGKLGSKTREAVRDYQERRGLVPDGHPTLALLESLRGGR</sequence>
<evidence type="ECO:0000259" key="3">
    <source>
        <dbReference type="Pfam" id="PF01471"/>
    </source>
</evidence>
<dbReference type="InterPro" id="IPR023346">
    <property type="entry name" value="Lysozyme-like_dom_sf"/>
</dbReference>
<dbReference type="InterPro" id="IPR043426">
    <property type="entry name" value="MltB-like"/>
</dbReference>
<dbReference type="NCBIfam" id="TIGR02283">
    <property type="entry name" value="MltB_2"/>
    <property type="match status" value="1"/>
</dbReference>
<feature type="signal peptide" evidence="2">
    <location>
        <begin position="1"/>
        <end position="29"/>
    </location>
</feature>
<dbReference type="InterPro" id="IPR036366">
    <property type="entry name" value="PGBDSf"/>
</dbReference>
<evidence type="ECO:0000256" key="1">
    <source>
        <dbReference type="SAM" id="MobiDB-lite"/>
    </source>
</evidence>
<comment type="caution">
    <text evidence="5">The sequence shown here is derived from an EMBL/GenBank/DDBJ whole genome shotgun (WGS) entry which is preliminary data.</text>
</comment>
<dbReference type="Gene3D" id="1.10.8.350">
    <property type="entry name" value="Bacterial muramidase"/>
    <property type="match status" value="1"/>
</dbReference>
<dbReference type="Proteomes" id="UP001205890">
    <property type="component" value="Unassembled WGS sequence"/>
</dbReference>
<dbReference type="Gene3D" id="1.10.101.10">
    <property type="entry name" value="PGBD-like superfamily/PGBD"/>
    <property type="match status" value="1"/>
</dbReference>
<organism evidence="5 6">
    <name type="scientific">Alsobacter ponti</name>
    <dbReference type="NCBI Taxonomy" id="2962936"/>
    <lineage>
        <taxon>Bacteria</taxon>
        <taxon>Pseudomonadati</taxon>
        <taxon>Pseudomonadota</taxon>
        <taxon>Alphaproteobacteria</taxon>
        <taxon>Hyphomicrobiales</taxon>
        <taxon>Alsobacteraceae</taxon>
        <taxon>Alsobacter</taxon>
    </lineage>
</organism>
<gene>
    <name evidence="5" type="ORF">NK718_14550</name>
</gene>
<dbReference type="InterPro" id="IPR011970">
    <property type="entry name" value="MltB_2"/>
</dbReference>
<feature type="chain" id="PRO_5046078200" evidence="2">
    <location>
        <begin position="30"/>
        <end position="525"/>
    </location>
</feature>
<evidence type="ECO:0000313" key="6">
    <source>
        <dbReference type="Proteomes" id="UP001205890"/>
    </source>
</evidence>
<dbReference type="Gene3D" id="1.10.530.10">
    <property type="match status" value="1"/>
</dbReference>
<accession>A0ABT1LF54</accession>
<dbReference type="InterPro" id="IPR031304">
    <property type="entry name" value="SLT_2"/>
</dbReference>
<dbReference type="PANTHER" id="PTHR30163">
    <property type="entry name" value="MEMBRANE-BOUND LYTIC MUREIN TRANSGLYCOSYLASE B"/>
    <property type="match status" value="1"/>
</dbReference>
<dbReference type="PANTHER" id="PTHR30163:SF8">
    <property type="entry name" value="LYTIC MUREIN TRANSGLYCOSYLASE"/>
    <property type="match status" value="1"/>
</dbReference>
<evidence type="ECO:0000256" key="2">
    <source>
        <dbReference type="SAM" id="SignalP"/>
    </source>
</evidence>
<dbReference type="Pfam" id="PF01471">
    <property type="entry name" value="PG_binding_1"/>
    <property type="match status" value="1"/>
</dbReference>
<keyword evidence="2" id="KW-0732">Signal</keyword>
<name>A0ABT1LF54_9HYPH</name>
<dbReference type="SUPFAM" id="SSF53955">
    <property type="entry name" value="Lysozyme-like"/>
    <property type="match status" value="1"/>
</dbReference>
<dbReference type="SUPFAM" id="SSF47090">
    <property type="entry name" value="PGBD-like"/>
    <property type="match status" value="1"/>
</dbReference>
<feature type="domain" description="Transglycosylase SLT" evidence="4">
    <location>
        <begin position="158"/>
        <end position="445"/>
    </location>
</feature>
<dbReference type="Pfam" id="PF13406">
    <property type="entry name" value="SLT_2"/>
    <property type="match status" value="1"/>
</dbReference>
<feature type="compositionally biased region" description="Polar residues" evidence="1">
    <location>
        <begin position="32"/>
        <end position="41"/>
    </location>
</feature>
<reference evidence="5 6" key="1">
    <citation type="submission" date="2022-07" db="EMBL/GenBank/DDBJ databases">
        <authorList>
            <person name="Li W.-J."/>
            <person name="Deng Q.-Q."/>
        </authorList>
    </citation>
    <scope>NUCLEOTIDE SEQUENCE [LARGE SCALE GENOMIC DNA]</scope>
    <source>
        <strain evidence="5 6">SYSU M60028</strain>
    </source>
</reference>
<proteinExistence type="predicted"/>
<protein>
    <submittedName>
        <fullName evidence="5">Lytic murein transglycosylase</fullName>
    </submittedName>
</protein>
<dbReference type="InterPro" id="IPR036365">
    <property type="entry name" value="PGBD-like_sf"/>
</dbReference>
<dbReference type="RefSeq" id="WP_254743658.1">
    <property type="nucleotide sequence ID" value="NZ_JANCLU010000014.1"/>
</dbReference>
<evidence type="ECO:0000313" key="5">
    <source>
        <dbReference type="EMBL" id="MCP8939746.1"/>
    </source>
</evidence>
<feature type="region of interest" description="Disordered" evidence="1">
    <location>
        <begin position="26"/>
        <end position="136"/>
    </location>
</feature>
<dbReference type="InterPro" id="IPR002477">
    <property type="entry name" value="Peptidoglycan-bd-like"/>
</dbReference>
<dbReference type="CDD" id="cd13399">
    <property type="entry name" value="Slt35-like"/>
    <property type="match status" value="1"/>
</dbReference>
<feature type="compositionally biased region" description="Low complexity" evidence="1">
    <location>
        <begin position="65"/>
        <end position="74"/>
    </location>
</feature>
<evidence type="ECO:0000259" key="4">
    <source>
        <dbReference type="Pfam" id="PF13406"/>
    </source>
</evidence>
<keyword evidence="6" id="KW-1185">Reference proteome</keyword>
<feature type="domain" description="Peptidoglycan binding-like" evidence="3">
    <location>
        <begin position="466"/>
        <end position="520"/>
    </location>
</feature>